<protein>
    <submittedName>
        <fullName evidence="1">Uncharacterized protein</fullName>
    </submittedName>
</protein>
<accession>A0A916NIW4</accession>
<gene>
    <name evidence="1" type="ORF">CRYO30217_02636</name>
</gene>
<organism evidence="1 2">
    <name type="scientific">Parvicella tangerina</name>
    <dbReference type="NCBI Taxonomy" id="2829795"/>
    <lineage>
        <taxon>Bacteria</taxon>
        <taxon>Pseudomonadati</taxon>
        <taxon>Bacteroidota</taxon>
        <taxon>Flavobacteriia</taxon>
        <taxon>Flavobacteriales</taxon>
        <taxon>Parvicellaceae</taxon>
        <taxon>Parvicella</taxon>
    </lineage>
</organism>
<dbReference type="KEGG" id="ptan:CRYO30217_02636"/>
<proteinExistence type="predicted"/>
<name>A0A916NIW4_9FLAO</name>
<keyword evidence="2" id="KW-1185">Reference proteome</keyword>
<reference evidence="1" key="1">
    <citation type="submission" date="2021-04" db="EMBL/GenBank/DDBJ databases">
        <authorList>
            <person name="Rodrigo-Torres L."/>
            <person name="Arahal R. D."/>
            <person name="Lucena T."/>
        </authorList>
    </citation>
    <scope>NUCLEOTIDE SEQUENCE</scope>
    <source>
        <strain evidence="1">AS29M-1</strain>
    </source>
</reference>
<evidence type="ECO:0000313" key="1">
    <source>
        <dbReference type="EMBL" id="CAG5085055.1"/>
    </source>
</evidence>
<dbReference type="Proteomes" id="UP000683507">
    <property type="component" value="Chromosome"/>
</dbReference>
<dbReference type="AlphaFoldDB" id="A0A916NIW4"/>
<dbReference type="EMBL" id="OU015584">
    <property type="protein sequence ID" value="CAG5085055.1"/>
    <property type="molecule type" value="Genomic_DNA"/>
</dbReference>
<evidence type="ECO:0000313" key="2">
    <source>
        <dbReference type="Proteomes" id="UP000683507"/>
    </source>
</evidence>
<sequence>MKRILLTFITLLFTLFTHAQLKIMYGEVYEYNKEVAKTTCLLTMTTDVEERITFEFGIRTEGTSTIPTYKLVQMADPIVMFHSDGNVIALYRCVDLAGTKCLVYFVENSCTIEILPDSGEFSEARDWFTFMDGSKF</sequence>